<reference evidence="1" key="2">
    <citation type="submission" date="1985-08" db="EMBL/GenBank/DDBJ databases">
        <authorList>
            <person name="Schoeffl F."/>
        </authorList>
    </citation>
    <scope>NUCLEOTIDE SEQUENCE</scope>
</reference>
<proteinExistence type="predicted"/>
<name>Q39867_SOYBN</name>
<evidence type="ECO:0000313" key="1">
    <source>
        <dbReference type="EMBL" id="CAA25579.1"/>
    </source>
</evidence>
<reference evidence="1" key="1">
    <citation type="journal article" date="1984" name="EMBO J.">
        <title>The DNA sequence analysis of soybean heat-shock genes and identification of possible regulatory promoter elements.</title>
        <authorList>
            <person name="Schoffl F."/>
            <person name="Raschke E."/>
            <person name="Nagao R.T."/>
        </authorList>
    </citation>
    <scope>NUCLEOTIDE SEQUENCE</scope>
</reference>
<organism evidence="1">
    <name type="scientific">Glycine max</name>
    <name type="common">Soybean</name>
    <name type="synonym">Glycine hispida</name>
    <dbReference type="NCBI Taxonomy" id="3847"/>
    <lineage>
        <taxon>Eukaryota</taxon>
        <taxon>Viridiplantae</taxon>
        <taxon>Streptophyta</taxon>
        <taxon>Embryophyta</taxon>
        <taxon>Tracheophyta</taxon>
        <taxon>Spermatophyta</taxon>
        <taxon>Magnoliopsida</taxon>
        <taxon>eudicotyledons</taxon>
        <taxon>Gunneridae</taxon>
        <taxon>Pentapetalae</taxon>
        <taxon>rosids</taxon>
        <taxon>fabids</taxon>
        <taxon>Fabales</taxon>
        <taxon>Fabaceae</taxon>
        <taxon>Papilionoideae</taxon>
        <taxon>50 kb inversion clade</taxon>
        <taxon>NPAAA clade</taxon>
        <taxon>indigoferoid/millettioid clade</taxon>
        <taxon>Phaseoleae</taxon>
        <taxon>Glycine</taxon>
        <taxon>Glycine subgen. Soja</taxon>
    </lineage>
</organism>
<dbReference type="PIR" id="T07628">
    <property type="entry name" value="T07628"/>
</dbReference>
<protein>
    <submittedName>
        <fullName evidence="1">Soybean heat-shock gene hs6871 sequence</fullName>
    </submittedName>
</protein>
<sequence>MLLCSFVEMCLCFLILRIICVSRVKNISGFMLAKRPNVWALEISG</sequence>
<accession>Q39867</accession>
<dbReference type="EMBL" id="X01104">
    <property type="protein sequence ID" value="CAA25579.1"/>
    <property type="molecule type" value="Genomic_DNA"/>
</dbReference>
<dbReference type="AlphaFoldDB" id="Q39867"/>